<dbReference type="Gene3D" id="2.60.120.200">
    <property type="match status" value="1"/>
</dbReference>
<keyword evidence="3" id="KW-1185">Reference proteome</keyword>
<evidence type="ECO:0000313" key="2">
    <source>
        <dbReference type="EMBL" id="NIG58644.1"/>
    </source>
</evidence>
<accession>A0ABX0S0I3</accession>
<reference evidence="2" key="1">
    <citation type="submission" date="2018-05" db="EMBL/GenBank/DDBJ databases">
        <authorList>
            <person name="Pedro S.L.S."/>
            <person name="Freitas R.C."/>
            <person name="Barreto A.S."/>
            <person name="Lima A.O.S."/>
        </authorList>
    </citation>
    <scope>NUCLEOTIDE SEQUENCE</scope>
    <source>
        <strain evidence="2">BP203</strain>
        <tissue evidence="2">Muscle</tissue>
    </source>
</reference>
<organism evidence="2 3">
    <name type="scientific">Pontoporia blainvillei</name>
    <name type="common">Franciscana</name>
    <name type="synonym">Delphinus blainvillei</name>
    <dbReference type="NCBI Taxonomy" id="48723"/>
    <lineage>
        <taxon>Eukaryota</taxon>
        <taxon>Metazoa</taxon>
        <taxon>Chordata</taxon>
        <taxon>Craniata</taxon>
        <taxon>Vertebrata</taxon>
        <taxon>Euteleostomi</taxon>
        <taxon>Mammalia</taxon>
        <taxon>Eutheria</taxon>
        <taxon>Laurasiatheria</taxon>
        <taxon>Artiodactyla</taxon>
        <taxon>Whippomorpha</taxon>
        <taxon>Cetacea</taxon>
        <taxon>Odontoceti</taxon>
        <taxon>Pontoporiidae</taxon>
        <taxon>Pontoporia</taxon>
    </lineage>
</organism>
<dbReference type="PROSITE" id="PS50060">
    <property type="entry name" value="MAM_2"/>
    <property type="match status" value="1"/>
</dbReference>
<proteinExistence type="predicted"/>
<dbReference type="EMBL" id="PGGH01052208">
    <property type="protein sequence ID" value="NIG58644.1"/>
    <property type="molecule type" value="Genomic_DNA"/>
</dbReference>
<evidence type="ECO:0000313" key="3">
    <source>
        <dbReference type="Proteomes" id="UP001165941"/>
    </source>
</evidence>
<comment type="caution">
    <text evidence="2">The sequence shown here is derived from an EMBL/GenBank/DDBJ whole genome shotgun (WGS) entry which is preliminary data.</text>
</comment>
<evidence type="ECO:0000259" key="1">
    <source>
        <dbReference type="PROSITE" id="PS50060"/>
    </source>
</evidence>
<name>A0ABX0S0I3_PONBL</name>
<gene>
    <name evidence="2" type="ORF">BU61_5863</name>
</gene>
<protein>
    <submittedName>
        <fullName evidence="2">MAM and LDL-receptor class A domain-containing protein 1</fullName>
    </submittedName>
</protein>
<feature type="domain" description="MAM" evidence="1">
    <location>
        <begin position="57"/>
        <end position="109"/>
    </location>
</feature>
<dbReference type="Proteomes" id="UP001165941">
    <property type="component" value="Unassembled WGS sequence"/>
</dbReference>
<dbReference type="InterPro" id="IPR000998">
    <property type="entry name" value="MAM_dom"/>
</dbReference>
<sequence length="207" mass="23602">MAKDPSVVIINGGKSYFALESVVTPEYPQMSLCNLTISLRIYLKNRSNYSAFCQLVSECDFEANSCGWFEAASEDDFDWTWSSRSNLSADFEQQAPPWDHTHNTSQGFITMAYQWEQLSYSYTWKIPVTPRYSGEYYITRATSGHRQLFSLDALLSPSICHYIKSALVFMMGSRLLMMSDLKIVFFHPLRRAAKGQIISGVYTLSLA</sequence>